<dbReference type="Gene3D" id="2.60.40.420">
    <property type="entry name" value="Cupredoxins - blue copper proteins"/>
    <property type="match status" value="1"/>
</dbReference>
<evidence type="ECO:0000313" key="2">
    <source>
        <dbReference type="Proteomes" id="UP000789396"/>
    </source>
</evidence>
<dbReference type="SUPFAM" id="SSF49503">
    <property type="entry name" value="Cupredoxins"/>
    <property type="match status" value="1"/>
</dbReference>
<reference evidence="1" key="1">
    <citation type="submission" date="2021-06" db="EMBL/GenBank/DDBJ databases">
        <authorList>
            <person name="Kallberg Y."/>
            <person name="Tangrot J."/>
            <person name="Rosling A."/>
        </authorList>
    </citation>
    <scope>NUCLEOTIDE SEQUENCE</scope>
    <source>
        <strain evidence="1">IN212</strain>
    </source>
</reference>
<feature type="non-terminal residue" evidence="1">
    <location>
        <position position="61"/>
    </location>
</feature>
<name>A0A9N9JWA1_9GLOM</name>
<dbReference type="OrthoDB" id="2121828at2759"/>
<organism evidence="1 2">
    <name type="scientific">Racocetra fulgida</name>
    <dbReference type="NCBI Taxonomy" id="60492"/>
    <lineage>
        <taxon>Eukaryota</taxon>
        <taxon>Fungi</taxon>
        <taxon>Fungi incertae sedis</taxon>
        <taxon>Mucoromycota</taxon>
        <taxon>Glomeromycotina</taxon>
        <taxon>Glomeromycetes</taxon>
        <taxon>Diversisporales</taxon>
        <taxon>Gigasporaceae</taxon>
        <taxon>Racocetra</taxon>
    </lineage>
</organism>
<keyword evidence="2" id="KW-1185">Reference proteome</keyword>
<sequence>HSHYLAQYVDGIRGPFIVNDPDDPYLSYYDFEYVLTLEDWYHSPTSDLVAMRLAPGYSGFN</sequence>
<proteinExistence type="predicted"/>
<feature type="non-terminal residue" evidence="1">
    <location>
        <position position="1"/>
    </location>
</feature>
<evidence type="ECO:0000313" key="1">
    <source>
        <dbReference type="EMBL" id="CAG8800554.1"/>
    </source>
</evidence>
<gene>
    <name evidence="1" type="ORF">RFULGI_LOCUS17674</name>
</gene>
<comment type="caution">
    <text evidence="1">The sequence shown here is derived from an EMBL/GenBank/DDBJ whole genome shotgun (WGS) entry which is preliminary data.</text>
</comment>
<dbReference type="EMBL" id="CAJVPZ010071344">
    <property type="protein sequence ID" value="CAG8800554.1"/>
    <property type="molecule type" value="Genomic_DNA"/>
</dbReference>
<accession>A0A9N9JWA1</accession>
<dbReference type="AlphaFoldDB" id="A0A9N9JWA1"/>
<dbReference type="Proteomes" id="UP000789396">
    <property type="component" value="Unassembled WGS sequence"/>
</dbReference>
<dbReference type="InterPro" id="IPR008972">
    <property type="entry name" value="Cupredoxin"/>
</dbReference>
<protein>
    <submittedName>
        <fullName evidence="1">784_t:CDS:1</fullName>
    </submittedName>
</protein>